<dbReference type="Pfam" id="PF13565">
    <property type="entry name" value="HTH_32"/>
    <property type="match status" value="1"/>
</dbReference>
<dbReference type="SUPFAM" id="SSF46689">
    <property type="entry name" value="Homeodomain-like"/>
    <property type="match status" value="1"/>
</dbReference>
<evidence type="ECO:0000259" key="1">
    <source>
        <dbReference type="Pfam" id="PF13358"/>
    </source>
</evidence>
<accession>A0A143PN12</accession>
<gene>
    <name evidence="2" type="ORF">LuPra_03244</name>
</gene>
<dbReference type="PANTHER" id="PTHR30347:SF1">
    <property type="entry name" value="MECHANOSENSITIVE CHANNEL MSCK"/>
    <property type="match status" value="1"/>
</dbReference>
<sequence length="347" mass="39329">MPQSLDDVMLTADERAELERYARAGSGRADLARRARALLLLADRHSYAEVTAAVGWSSATIAKWKARFLTDRLRGLWGRHQGSRPTVLTPAVEARVLAWTRKTPPHGATHWSTRTLATRLKLSHTMVARIWKRAGLQPHRLERYMRSTDPDFESKAADVIGLYLQPPQHAVVFCVDEKTAIQALDRRDPILPLSPGRAERHGFEYVRHGTLSLYAALNTDTGEVIGKTAERHTSAEFVAFLSTVVATQPADREIHIIADNLSAHETKQVAAFLEAHPSVQIHFTPTYSSWLNQVELWFSKIARDLLARGIFTSTTDLARKIRRYIDRYNRAAKPVRWTYRDPTRRIA</sequence>
<dbReference type="RefSeq" id="WP_234800419.1">
    <property type="nucleotide sequence ID" value="NZ_CP015136.1"/>
</dbReference>
<reference evidence="2 3" key="1">
    <citation type="journal article" date="2016" name="Genome Announc.">
        <title>First Complete Genome Sequence of a Subdivision 6 Acidobacterium Strain.</title>
        <authorList>
            <person name="Huang S."/>
            <person name="Vieira S."/>
            <person name="Bunk B."/>
            <person name="Riedel T."/>
            <person name="Sproer C."/>
            <person name="Overmann J."/>
        </authorList>
    </citation>
    <scope>NUCLEOTIDE SEQUENCE [LARGE SCALE GENOMIC DNA]</scope>
    <source>
        <strain evidence="3">DSM 100886 HEG_-6_39</strain>
    </source>
</reference>
<feature type="domain" description="Tc1-like transposase DDE" evidence="1">
    <location>
        <begin position="172"/>
        <end position="316"/>
    </location>
</feature>
<dbReference type="PATRIC" id="fig|1813736.3.peg.3450"/>
<dbReference type="InterPro" id="IPR012337">
    <property type="entry name" value="RNaseH-like_sf"/>
</dbReference>
<organism evidence="2 3">
    <name type="scientific">Luteitalea pratensis</name>
    <dbReference type="NCBI Taxonomy" id="1855912"/>
    <lineage>
        <taxon>Bacteria</taxon>
        <taxon>Pseudomonadati</taxon>
        <taxon>Acidobacteriota</taxon>
        <taxon>Vicinamibacteria</taxon>
        <taxon>Vicinamibacterales</taxon>
        <taxon>Vicinamibacteraceae</taxon>
        <taxon>Luteitalea</taxon>
    </lineage>
</organism>
<evidence type="ECO:0000313" key="3">
    <source>
        <dbReference type="Proteomes" id="UP000076079"/>
    </source>
</evidence>
<dbReference type="Proteomes" id="UP000076079">
    <property type="component" value="Chromosome"/>
</dbReference>
<dbReference type="InterPro" id="IPR047655">
    <property type="entry name" value="Transpos_IS630-like"/>
</dbReference>
<dbReference type="KEGG" id="abac:LuPra_03244"/>
<evidence type="ECO:0000313" key="2">
    <source>
        <dbReference type="EMBL" id="AMY10017.1"/>
    </source>
</evidence>
<dbReference type="InterPro" id="IPR038717">
    <property type="entry name" value="Tc1-like_DDE_dom"/>
</dbReference>
<protein>
    <submittedName>
        <fullName evidence="2">Transposase</fullName>
    </submittedName>
</protein>
<dbReference type="InterPro" id="IPR009057">
    <property type="entry name" value="Homeodomain-like_sf"/>
</dbReference>
<dbReference type="SUPFAM" id="SSF53098">
    <property type="entry name" value="Ribonuclease H-like"/>
    <property type="match status" value="1"/>
</dbReference>
<reference evidence="3" key="2">
    <citation type="submission" date="2016-04" db="EMBL/GenBank/DDBJ databases">
        <title>First Complete Genome Sequence of a Subdivision 6 Acidobacterium.</title>
        <authorList>
            <person name="Huang S."/>
            <person name="Vieira S."/>
            <person name="Bunk B."/>
            <person name="Riedel T."/>
            <person name="Sproeer C."/>
            <person name="Overmann J."/>
        </authorList>
    </citation>
    <scope>NUCLEOTIDE SEQUENCE [LARGE SCALE GENOMIC DNA]</scope>
    <source>
        <strain evidence="3">DSM 100886 HEG_-6_39</strain>
    </source>
</reference>
<name>A0A143PN12_LUTPR</name>
<dbReference type="AlphaFoldDB" id="A0A143PN12"/>
<proteinExistence type="predicted"/>
<dbReference type="NCBIfam" id="NF033545">
    <property type="entry name" value="transpos_IS630"/>
    <property type="match status" value="1"/>
</dbReference>
<dbReference type="STRING" id="1855912.LuPra_03244"/>
<dbReference type="InterPro" id="IPR052702">
    <property type="entry name" value="MscS-like_channel"/>
</dbReference>
<dbReference type="Gene3D" id="3.30.420.10">
    <property type="entry name" value="Ribonuclease H-like superfamily/Ribonuclease H"/>
    <property type="match status" value="1"/>
</dbReference>
<dbReference type="Pfam" id="PF13358">
    <property type="entry name" value="DDE_3"/>
    <property type="match status" value="1"/>
</dbReference>
<dbReference type="EMBL" id="CP015136">
    <property type="protein sequence ID" value="AMY10017.1"/>
    <property type="molecule type" value="Genomic_DNA"/>
</dbReference>
<dbReference type="GO" id="GO:0003676">
    <property type="term" value="F:nucleic acid binding"/>
    <property type="evidence" value="ECO:0007669"/>
    <property type="project" value="InterPro"/>
</dbReference>
<keyword evidence="3" id="KW-1185">Reference proteome</keyword>
<dbReference type="InterPro" id="IPR036397">
    <property type="entry name" value="RNaseH_sf"/>
</dbReference>
<dbReference type="PANTHER" id="PTHR30347">
    <property type="entry name" value="POTASSIUM CHANNEL RELATED"/>
    <property type="match status" value="1"/>
</dbReference>